<dbReference type="RefSeq" id="WP_076719208.1">
    <property type="nucleotide sequence ID" value="NZ_ANZB01000001.1"/>
</dbReference>
<dbReference type="AlphaFoldDB" id="A0A0H3J6I8"/>
<evidence type="ECO:0000313" key="9">
    <source>
        <dbReference type="EMBL" id="AJA50558.1"/>
    </source>
</evidence>
<keyword evidence="12" id="KW-1185">Reference proteome</keyword>
<name>A0A0H3J6I8_CLOPA</name>
<evidence type="ECO:0000256" key="7">
    <source>
        <dbReference type="ARBA" id="ARBA00023136"/>
    </source>
</evidence>
<dbReference type="Proteomes" id="UP000028042">
    <property type="component" value="Unassembled WGS sequence"/>
</dbReference>
<evidence type="ECO:0000313" key="12">
    <source>
        <dbReference type="Proteomes" id="UP000030905"/>
    </source>
</evidence>
<accession>A0A0H3J6I8</accession>
<evidence type="ECO:0000256" key="4">
    <source>
        <dbReference type="ARBA" id="ARBA00022692"/>
    </source>
</evidence>
<keyword evidence="5" id="KW-0378">Hydrolase</keyword>
<dbReference type="GO" id="GO:0008233">
    <property type="term" value="F:peptidase activity"/>
    <property type="evidence" value="ECO:0007669"/>
    <property type="project" value="UniProtKB-KW"/>
</dbReference>
<dbReference type="GO" id="GO:0016020">
    <property type="term" value="C:membrane"/>
    <property type="evidence" value="ECO:0007669"/>
    <property type="project" value="InterPro"/>
</dbReference>
<evidence type="ECO:0000256" key="5">
    <source>
        <dbReference type="ARBA" id="ARBA00022801"/>
    </source>
</evidence>
<keyword evidence="2" id="KW-0673">Quorum sensing</keyword>
<reference evidence="9 12" key="1">
    <citation type="journal article" date="2015" name="Genome Announc.">
        <title>Complete Genome Sequence of the Nitrogen-Fixing and Solvent-Producing Clostridium pasteurianum DSM 525.</title>
        <authorList>
            <person name="Poehlein A."/>
            <person name="Grosse-Honebrink A."/>
            <person name="Zhang Y."/>
            <person name="Minton N.P."/>
            <person name="Daniel R."/>
        </authorList>
    </citation>
    <scope>NUCLEOTIDE SEQUENCE [LARGE SCALE GENOMIC DNA]</scope>
    <source>
        <strain evidence="9">DSM 525</strain>
        <strain evidence="12">DSM 525 / ATCC 6013</strain>
    </source>
</reference>
<feature type="transmembrane region" description="Helical" evidence="8">
    <location>
        <begin position="31"/>
        <end position="50"/>
    </location>
</feature>
<evidence type="ECO:0000256" key="8">
    <source>
        <dbReference type="SAM" id="Phobius"/>
    </source>
</evidence>
<gene>
    <name evidence="9" type="ORF">CLPA_c04700</name>
    <name evidence="10" type="ORF">CP6013_02678</name>
</gene>
<protein>
    <submittedName>
        <fullName evidence="9">Accessory gene regulator B</fullName>
    </submittedName>
    <submittedName>
        <fullName evidence="10">Accessory protein regulator B</fullName>
    </submittedName>
</protein>
<evidence type="ECO:0000256" key="2">
    <source>
        <dbReference type="ARBA" id="ARBA00022654"/>
    </source>
</evidence>
<proteinExistence type="predicted"/>
<dbReference type="KEGG" id="cpae:CPAST_c04700"/>
<reference evidence="10 11" key="3">
    <citation type="journal article" name="Genome Announc.">
        <title>Improved Draft Genome Sequence of Clostridium pasteurianum Strain ATCC 6013 (DSM 525) Using a Hybrid Next-Generation Sequencing Approach.</title>
        <authorList>
            <person name="Pyne M.E."/>
            <person name="Utturkar S."/>
            <person name="Brown S.D."/>
            <person name="Moo-Young M."/>
            <person name="Chung D.A."/>
            <person name="Chou C.P."/>
        </authorList>
    </citation>
    <scope>NUCLEOTIDE SEQUENCE [LARGE SCALE GENOMIC DNA]</scope>
    <source>
        <strain evidence="10 11">ATCC 6013</strain>
    </source>
</reference>
<dbReference type="EMBL" id="CP009268">
    <property type="protein sequence ID" value="AJA50558.1"/>
    <property type="molecule type" value="Genomic_DNA"/>
</dbReference>
<sequence length="79" mass="8860">MLNYCIVAVVSFGILRTFASGVHTGSNIKCILMNYIIFLGNIFLSLRFSLRGCRTKKISATVFLHKKINLPLGRVKDLL</sequence>
<keyword evidence="4 8" id="KW-0812">Transmembrane</keyword>
<organism evidence="9 12">
    <name type="scientific">Clostridium pasteurianum DSM 525 = ATCC 6013</name>
    <dbReference type="NCBI Taxonomy" id="1262449"/>
    <lineage>
        <taxon>Bacteria</taxon>
        <taxon>Bacillati</taxon>
        <taxon>Bacillota</taxon>
        <taxon>Clostridia</taxon>
        <taxon>Eubacteriales</taxon>
        <taxon>Clostridiaceae</taxon>
        <taxon>Clostridium</taxon>
    </lineage>
</organism>
<dbReference type="InterPro" id="IPR006741">
    <property type="entry name" value="AgrB"/>
</dbReference>
<evidence type="ECO:0000313" key="11">
    <source>
        <dbReference type="Proteomes" id="UP000028042"/>
    </source>
</evidence>
<dbReference type="EMBL" id="JPGY02000001">
    <property type="protein sequence ID" value="KRU13430.1"/>
    <property type="molecule type" value="Genomic_DNA"/>
</dbReference>
<reference evidence="10" key="2">
    <citation type="submission" date="2015-10" db="EMBL/GenBank/DDBJ databases">
        <title>Improved Draft Genome Sequence of Clostridium pasteurianum Strain ATCC 6013 (DSM 525) Using a Hybrid Next-Generation Sequencing Approach.</title>
        <authorList>
            <person name="Pyne M.E."/>
            <person name="Utturkar S.M."/>
            <person name="Brown S.D."/>
            <person name="Moo-Young M."/>
            <person name="Chung D.A."/>
            <person name="Chou P.C."/>
        </authorList>
    </citation>
    <scope>NUCLEOTIDE SEQUENCE</scope>
    <source>
        <strain evidence="10">ATCC 6013</strain>
    </source>
</reference>
<keyword evidence="6 8" id="KW-1133">Transmembrane helix</keyword>
<keyword evidence="1" id="KW-1003">Cell membrane</keyword>
<evidence type="ECO:0000256" key="3">
    <source>
        <dbReference type="ARBA" id="ARBA00022670"/>
    </source>
</evidence>
<dbReference type="KEGG" id="cpat:CLPA_c04700"/>
<dbReference type="GO" id="GO:0006508">
    <property type="term" value="P:proteolysis"/>
    <property type="evidence" value="ECO:0007669"/>
    <property type="project" value="UniProtKB-KW"/>
</dbReference>
<evidence type="ECO:0000256" key="1">
    <source>
        <dbReference type="ARBA" id="ARBA00022475"/>
    </source>
</evidence>
<dbReference type="GO" id="GO:0009372">
    <property type="term" value="P:quorum sensing"/>
    <property type="evidence" value="ECO:0007669"/>
    <property type="project" value="UniProtKB-KW"/>
</dbReference>
<dbReference type="Pfam" id="PF04647">
    <property type="entry name" value="AgrB"/>
    <property type="match status" value="1"/>
</dbReference>
<dbReference type="Proteomes" id="UP000030905">
    <property type="component" value="Chromosome"/>
</dbReference>
<keyword evidence="3" id="KW-0645">Protease</keyword>
<dbReference type="GeneID" id="98906663"/>
<keyword evidence="7 8" id="KW-0472">Membrane</keyword>
<dbReference type="PATRIC" id="fig|1262449.7.peg.454"/>
<evidence type="ECO:0000313" key="10">
    <source>
        <dbReference type="EMBL" id="KRU13430.1"/>
    </source>
</evidence>
<evidence type="ECO:0000256" key="6">
    <source>
        <dbReference type="ARBA" id="ARBA00022989"/>
    </source>
</evidence>